<evidence type="ECO:0000256" key="1">
    <source>
        <dbReference type="ARBA" id="ARBA00009254"/>
    </source>
</evidence>
<evidence type="ECO:0000256" key="5">
    <source>
        <dbReference type="HAMAP-Rule" id="MF_00374"/>
    </source>
</evidence>
<gene>
    <name evidence="5 6" type="primary">rpmC</name>
    <name evidence="6" type="ORF">NPA36_03515</name>
</gene>
<accession>A0ABT1WM84</accession>
<dbReference type="PROSITE" id="PS00579">
    <property type="entry name" value="RIBOSOMAL_L29"/>
    <property type="match status" value="1"/>
</dbReference>
<comment type="caution">
    <text evidence="6">The sequence shown here is derived from an EMBL/GenBank/DDBJ whole genome shotgun (WGS) entry which is preliminary data.</text>
</comment>
<keyword evidence="7" id="KW-1185">Reference proteome</keyword>
<reference evidence="6" key="3">
    <citation type="journal article" date="2023" name="Microbiol. Resour. Announc.">
        <title>Draft Genome Sequence of Granulicatella sp. Strain S8, Isolated from a Marine Fish, Seriola quinqueradiata.</title>
        <authorList>
            <person name="Lee M."/>
            <person name="Farooq A."/>
            <person name="Jeong J.B."/>
            <person name="Jung M.Y."/>
        </authorList>
    </citation>
    <scope>NUCLEOTIDE SEQUENCE</scope>
    <source>
        <strain evidence="6">S8</strain>
    </source>
</reference>
<dbReference type="PANTHER" id="PTHR10916:SF0">
    <property type="entry name" value="LARGE RIBOSOMAL SUBUNIT PROTEIN UL29C"/>
    <property type="match status" value="1"/>
</dbReference>
<dbReference type="InterPro" id="IPR018254">
    <property type="entry name" value="Ribosomal_uL29_CS"/>
</dbReference>
<dbReference type="InterPro" id="IPR036049">
    <property type="entry name" value="Ribosomal_uL29_sf"/>
</dbReference>
<dbReference type="RefSeq" id="WP_256944718.1">
    <property type="nucleotide sequence ID" value="NZ_JANHNZ010000002.1"/>
</dbReference>
<dbReference type="CDD" id="cd00427">
    <property type="entry name" value="Ribosomal_L29_HIP"/>
    <property type="match status" value="1"/>
</dbReference>
<dbReference type="NCBIfam" id="TIGR00012">
    <property type="entry name" value="L29"/>
    <property type="match status" value="1"/>
</dbReference>
<keyword evidence="2 5" id="KW-0689">Ribosomal protein</keyword>
<dbReference type="InterPro" id="IPR001854">
    <property type="entry name" value="Ribosomal_uL29"/>
</dbReference>
<dbReference type="InterPro" id="IPR050063">
    <property type="entry name" value="Ribosomal_protein_uL29"/>
</dbReference>
<evidence type="ECO:0000256" key="3">
    <source>
        <dbReference type="ARBA" id="ARBA00023274"/>
    </source>
</evidence>
<dbReference type="EMBL" id="JANHNZ010000002">
    <property type="protein sequence ID" value="MCQ9209610.1"/>
    <property type="molecule type" value="Genomic_DNA"/>
</dbReference>
<keyword evidence="3 5" id="KW-0687">Ribonucleoprotein</keyword>
<dbReference type="PANTHER" id="PTHR10916">
    <property type="entry name" value="60S RIBOSOMAL PROTEIN L35/50S RIBOSOMAL PROTEIN L29"/>
    <property type="match status" value="1"/>
</dbReference>
<reference evidence="6" key="1">
    <citation type="submission" date="2022-07" db="EMBL/GenBank/DDBJ databases">
        <authorList>
            <person name="Jung M.-Y."/>
            <person name="Lee M."/>
        </authorList>
    </citation>
    <scope>NUCLEOTIDE SEQUENCE</scope>
    <source>
        <strain evidence="6">S8</strain>
    </source>
</reference>
<dbReference type="GO" id="GO:0005840">
    <property type="term" value="C:ribosome"/>
    <property type="evidence" value="ECO:0007669"/>
    <property type="project" value="UniProtKB-KW"/>
</dbReference>
<dbReference type="Gene3D" id="1.10.287.310">
    <property type="match status" value="1"/>
</dbReference>
<dbReference type="Pfam" id="PF00831">
    <property type="entry name" value="Ribosomal_L29"/>
    <property type="match status" value="1"/>
</dbReference>
<reference evidence="6" key="2">
    <citation type="journal article" date="2023" name="Curr. Microbiol.">
        <title>Granulicatella seriolae sp. nov., a Novel Facultative Anaerobe Isolated from Yellowtail Marine Fish.</title>
        <authorList>
            <person name="Lee M."/>
            <person name="Choi Y.J."/>
            <person name="Farooq A."/>
            <person name="Jeong J.B."/>
            <person name="Jung M.Y."/>
        </authorList>
    </citation>
    <scope>NUCLEOTIDE SEQUENCE</scope>
    <source>
        <strain evidence="6">S8</strain>
    </source>
</reference>
<dbReference type="Proteomes" id="UP001059480">
    <property type="component" value="Unassembled WGS sequence"/>
</dbReference>
<organism evidence="6 7">
    <name type="scientific">Granulicatella seriolae</name>
    <dbReference type="NCBI Taxonomy" id="2967226"/>
    <lineage>
        <taxon>Bacteria</taxon>
        <taxon>Bacillati</taxon>
        <taxon>Bacillota</taxon>
        <taxon>Bacilli</taxon>
        <taxon>Lactobacillales</taxon>
        <taxon>Carnobacteriaceae</taxon>
        <taxon>Granulicatella</taxon>
    </lineage>
</organism>
<evidence type="ECO:0000256" key="2">
    <source>
        <dbReference type="ARBA" id="ARBA00022980"/>
    </source>
</evidence>
<evidence type="ECO:0000313" key="7">
    <source>
        <dbReference type="Proteomes" id="UP001059480"/>
    </source>
</evidence>
<sequence length="64" mass="7395">MKANELKGLSTAEMVAKEKEFKEELFNLRFQLATGQLENTARISEVRKSIARIKTALRQEELQK</sequence>
<evidence type="ECO:0000313" key="6">
    <source>
        <dbReference type="EMBL" id="MCQ9209610.1"/>
    </source>
</evidence>
<proteinExistence type="inferred from homology"/>
<name>A0ABT1WM84_9LACT</name>
<protein>
    <recommendedName>
        <fullName evidence="4 5">Large ribosomal subunit protein uL29</fullName>
    </recommendedName>
</protein>
<dbReference type="SUPFAM" id="SSF46561">
    <property type="entry name" value="Ribosomal protein L29 (L29p)"/>
    <property type="match status" value="1"/>
</dbReference>
<comment type="similarity">
    <text evidence="1 5">Belongs to the universal ribosomal protein uL29 family.</text>
</comment>
<evidence type="ECO:0000256" key="4">
    <source>
        <dbReference type="ARBA" id="ARBA00035204"/>
    </source>
</evidence>
<dbReference type="HAMAP" id="MF_00374">
    <property type="entry name" value="Ribosomal_uL29"/>
    <property type="match status" value="1"/>
</dbReference>